<organism evidence="2 3">
    <name type="scientific">Amycolatopsis deserti</name>
    <dbReference type="NCBI Taxonomy" id="185696"/>
    <lineage>
        <taxon>Bacteria</taxon>
        <taxon>Bacillati</taxon>
        <taxon>Actinomycetota</taxon>
        <taxon>Actinomycetes</taxon>
        <taxon>Pseudonocardiales</taxon>
        <taxon>Pseudonocardiaceae</taxon>
        <taxon>Amycolatopsis</taxon>
    </lineage>
</organism>
<dbReference type="Proteomes" id="UP000605897">
    <property type="component" value="Unassembled WGS sequence"/>
</dbReference>
<evidence type="ECO:0000313" key="2">
    <source>
        <dbReference type="EMBL" id="GHE76070.1"/>
    </source>
</evidence>
<reference evidence="3" key="1">
    <citation type="journal article" date="2019" name="Int. J. Syst. Evol. Microbiol.">
        <title>The Global Catalogue of Microorganisms (GCM) 10K type strain sequencing project: providing services to taxonomists for standard genome sequencing and annotation.</title>
        <authorList>
            <consortium name="The Broad Institute Genomics Platform"/>
            <consortium name="The Broad Institute Genome Sequencing Center for Infectious Disease"/>
            <person name="Wu L."/>
            <person name="Ma J."/>
        </authorList>
    </citation>
    <scope>NUCLEOTIDE SEQUENCE [LARGE SCALE GENOMIC DNA]</scope>
    <source>
        <strain evidence="3">CGMCC 4.7677</strain>
    </source>
</reference>
<dbReference type="EMBL" id="BNAU01000001">
    <property type="protein sequence ID" value="GHE76070.1"/>
    <property type="molecule type" value="Genomic_DNA"/>
</dbReference>
<keyword evidence="3" id="KW-1185">Reference proteome</keyword>
<proteinExistence type="predicted"/>
<accession>A0ABQ3IF04</accession>
<name>A0ABQ3IF04_9PSEU</name>
<evidence type="ECO:0000313" key="3">
    <source>
        <dbReference type="Proteomes" id="UP000605897"/>
    </source>
</evidence>
<sequence length="134" mass="14926">MAALRRDDKDIGYIYLVLDVFLIKKRWFNRASSGTPPREVLELNLVTLKGGRFEDYIQGIYDEDEARQELLGNQRVCKRSHDDPEPSENARSSRCRVGAGVPAGGRGCGRRGDGHALCCSMLTRGARWGEVLSA</sequence>
<feature type="region of interest" description="Disordered" evidence="1">
    <location>
        <begin position="75"/>
        <end position="96"/>
    </location>
</feature>
<protein>
    <submittedName>
        <fullName evidence="2">Uncharacterized protein</fullName>
    </submittedName>
</protein>
<comment type="caution">
    <text evidence="2">The sequence shown here is derived from an EMBL/GenBank/DDBJ whole genome shotgun (WGS) entry which is preliminary data.</text>
</comment>
<evidence type="ECO:0000256" key="1">
    <source>
        <dbReference type="SAM" id="MobiDB-lite"/>
    </source>
</evidence>
<gene>
    <name evidence="2" type="ORF">GCM10017786_01210</name>
</gene>